<dbReference type="Proteomes" id="UP000691718">
    <property type="component" value="Unassembled WGS sequence"/>
</dbReference>
<reference evidence="2" key="1">
    <citation type="submission" date="2021-04" db="EMBL/GenBank/DDBJ databases">
        <authorList>
            <person name="Tunstrom K."/>
        </authorList>
    </citation>
    <scope>NUCLEOTIDE SEQUENCE</scope>
</reference>
<keyword evidence="3" id="KW-1185">Reference proteome</keyword>
<dbReference type="AlphaFoldDB" id="A0A8S3Y479"/>
<evidence type="ECO:0000256" key="1">
    <source>
        <dbReference type="SAM" id="MobiDB-lite"/>
    </source>
</evidence>
<evidence type="ECO:0000313" key="3">
    <source>
        <dbReference type="Proteomes" id="UP000691718"/>
    </source>
</evidence>
<protein>
    <submittedName>
        <fullName evidence="2">(apollo) hypothetical protein</fullName>
    </submittedName>
</protein>
<gene>
    <name evidence="2" type="ORF">PAPOLLO_LOCUS24847</name>
</gene>
<sequence>MDDFEDFEITQDILTQIENIEINLLDKTLSLNSDEENIQPLRSNKRRLRILSTSEGSDAEKGRAIQDLESSSSSKWTEPRGNQRNVDSFH</sequence>
<name>A0A8S3Y479_PARAO</name>
<dbReference type="EMBL" id="CAJQZP010001492">
    <property type="protein sequence ID" value="CAG5050751.1"/>
    <property type="molecule type" value="Genomic_DNA"/>
</dbReference>
<comment type="caution">
    <text evidence="2">The sequence shown here is derived from an EMBL/GenBank/DDBJ whole genome shotgun (WGS) entry which is preliminary data.</text>
</comment>
<feature type="region of interest" description="Disordered" evidence="1">
    <location>
        <begin position="49"/>
        <end position="90"/>
    </location>
</feature>
<feature type="compositionally biased region" description="Polar residues" evidence="1">
    <location>
        <begin position="68"/>
        <end position="90"/>
    </location>
</feature>
<accession>A0A8S3Y479</accession>
<dbReference type="OrthoDB" id="5876240at2759"/>
<organism evidence="2 3">
    <name type="scientific">Parnassius apollo</name>
    <name type="common">Apollo butterfly</name>
    <name type="synonym">Papilio apollo</name>
    <dbReference type="NCBI Taxonomy" id="110799"/>
    <lineage>
        <taxon>Eukaryota</taxon>
        <taxon>Metazoa</taxon>
        <taxon>Ecdysozoa</taxon>
        <taxon>Arthropoda</taxon>
        <taxon>Hexapoda</taxon>
        <taxon>Insecta</taxon>
        <taxon>Pterygota</taxon>
        <taxon>Neoptera</taxon>
        <taxon>Endopterygota</taxon>
        <taxon>Lepidoptera</taxon>
        <taxon>Glossata</taxon>
        <taxon>Ditrysia</taxon>
        <taxon>Papilionoidea</taxon>
        <taxon>Papilionidae</taxon>
        <taxon>Parnassiinae</taxon>
        <taxon>Parnassini</taxon>
        <taxon>Parnassius</taxon>
        <taxon>Parnassius</taxon>
    </lineage>
</organism>
<proteinExistence type="predicted"/>
<evidence type="ECO:0000313" key="2">
    <source>
        <dbReference type="EMBL" id="CAG5050751.1"/>
    </source>
</evidence>